<dbReference type="InterPro" id="IPR021150">
    <property type="entry name" value="Ubiq_cyt_c_chap"/>
</dbReference>
<comment type="similarity">
    <text evidence="2">Belongs to the UPF0174 family.</text>
</comment>
<gene>
    <name evidence="4" type="ORF">FRZ44_20710</name>
</gene>
<dbReference type="AlphaFoldDB" id="A0A5J6MPQ5"/>
<feature type="domain" description="Ubiquinol-cytochrome c chaperone" evidence="3">
    <location>
        <begin position="37"/>
        <end position="176"/>
    </location>
</feature>
<dbReference type="InterPro" id="IPR014569">
    <property type="entry name" value="Ubq_cyt-c_CBP3-rel"/>
</dbReference>
<name>A0A5J6MPQ5_9PROT</name>
<evidence type="ECO:0000256" key="2">
    <source>
        <dbReference type="ARBA" id="ARBA00006436"/>
    </source>
</evidence>
<protein>
    <submittedName>
        <fullName evidence="4">Ubiquinol-cytochrome c chaperone</fullName>
    </submittedName>
</protein>
<sequence length="184" mass="20181">MSWFARLFRSEPEKIAAERLYAALVAQAREPAFYRDGAVPDSLDGRFELVALHAFLLLRRLRAEGQAGARLAQALFDRMFVDMDESLREIGVGDLSVGKRVKAMAKAFYGRAAAYEAALGDSAPATLEQALARNLYGTLPDRQGLPLTAMARYLRQAAAEIGDQPAASLMAGQVSFPIFRLESR</sequence>
<keyword evidence="5" id="KW-1185">Reference proteome</keyword>
<dbReference type="OrthoDB" id="7158889at2"/>
<dbReference type="PANTHER" id="PTHR12184:SF1">
    <property type="entry name" value="UBIQUINOL-CYTOCHROME-C REDUCTASE COMPLEX ASSEMBLY FACTOR 1"/>
    <property type="match status" value="1"/>
</dbReference>
<proteinExistence type="inferred from homology"/>
<dbReference type="Pfam" id="PF03981">
    <property type="entry name" value="Ubiq_cyt_C_chap"/>
    <property type="match status" value="1"/>
</dbReference>
<organism evidence="4 5">
    <name type="scientific">Hypericibacter terrae</name>
    <dbReference type="NCBI Taxonomy" id="2602015"/>
    <lineage>
        <taxon>Bacteria</taxon>
        <taxon>Pseudomonadati</taxon>
        <taxon>Pseudomonadota</taxon>
        <taxon>Alphaproteobacteria</taxon>
        <taxon>Rhodospirillales</taxon>
        <taxon>Dongiaceae</taxon>
        <taxon>Hypericibacter</taxon>
    </lineage>
</organism>
<dbReference type="PANTHER" id="PTHR12184">
    <property type="entry name" value="UBIQUINOL-CYTOCHROME C REDUCTASE COMPLEX ASSEMBLY FACTOR 1 FAMILY MEMBER"/>
    <property type="match status" value="1"/>
</dbReference>
<dbReference type="RefSeq" id="WP_151177090.1">
    <property type="nucleotide sequence ID" value="NZ_CP042906.1"/>
</dbReference>
<comment type="similarity">
    <text evidence="1">Belongs to the CBP3 family.</text>
</comment>
<reference evidence="4 5" key="1">
    <citation type="submission" date="2019-08" db="EMBL/GenBank/DDBJ databases">
        <title>Hyperibacter terrae gen. nov., sp. nov. and Hyperibacter viscosus sp. nov., two new members in the family Rhodospirillaceae isolated from the rhizosphere of Hypericum perforatum.</title>
        <authorList>
            <person name="Noviana Z."/>
        </authorList>
    </citation>
    <scope>NUCLEOTIDE SEQUENCE [LARGE SCALE GENOMIC DNA]</scope>
    <source>
        <strain evidence="4 5">R5913</strain>
    </source>
</reference>
<dbReference type="KEGG" id="htq:FRZ44_20710"/>
<dbReference type="InterPro" id="IPR007129">
    <property type="entry name" value="Ubiqinol_cyt_c_chaperone_CPB3"/>
</dbReference>
<dbReference type="Proteomes" id="UP000326202">
    <property type="component" value="Chromosome"/>
</dbReference>
<evidence type="ECO:0000256" key="1">
    <source>
        <dbReference type="ARBA" id="ARBA00006407"/>
    </source>
</evidence>
<evidence type="ECO:0000259" key="3">
    <source>
        <dbReference type="Pfam" id="PF03981"/>
    </source>
</evidence>
<dbReference type="PIRSF" id="PIRSF032079">
    <property type="entry name" value="UCP032079"/>
    <property type="match status" value="1"/>
</dbReference>
<evidence type="ECO:0000313" key="5">
    <source>
        <dbReference type="Proteomes" id="UP000326202"/>
    </source>
</evidence>
<accession>A0A5J6MPQ5</accession>
<dbReference type="EMBL" id="CP042906">
    <property type="protein sequence ID" value="QEX16776.1"/>
    <property type="molecule type" value="Genomic_DNA"/>
</dbReference>
<evidence type="ECO:0000313" key="4">
    <source>
        <dbReference type="EMBL" id="QEX16776.1"/>
    </source>
</evidence>